<dbReference type="PANTHER" id="PTHR30283:SF4">
    <property type="entry name" value="PEROXIDE STRESS RESISTANCE PROTEIN YAAA"/>
    <property type="match status" value="1"/>
</dbReference>
<dbReference type="PANTHER" id="PTHR30283">
    <property type="entry name" value="PEROXIDE STRESS RESPONSE PROTEIN YAAA"/>
    <property type="match status" value="1"/>
</dbReference>
<reference evidence="1 2" key="1">
    <citation type="submission" date="2009-07" db="EMBL/GenBank/DDBJ databases">
        <authorList>
            <person name="Madupu R."/>
            <person name="Sebastian Y."/>
            <person name="Durkin A.S."/>
            <person name="Torralba M."/>
            <person name="Methe B."/>
            <person name="Sutton G.G."/>
            <person name="Strausberg R.L."/>
            <person name="Nelson K.E."/>
        </authorList>
    </citation>
    <scope>NUCLEOTIDE SEQUENCE [LARGE SCALE GENOMIC DNA]</scope>
    <source>
        <strain evidence="1 2">RM3268</strain>
    </source>
</reference>
<dbReference type="Proteomes" id="UP000005709">
    <property type="component" value="Unassembled WGS sequence"/>
</dbReference>
<dbReference type="InterPro" id="IPR005583">
    <property type="entry name" value="YaaA"/>
</dbReference>
<protein>
    <submittedName>
        <fullName evidence="1">Uncharacterized protein</fullName>
    </submittedName>
</protein>
<evidence type="ECO:0000313" key="1">
    <source>
        <dbReference type="EMBL" id="EEV18779.1"/>
    </source>
</evidence>
<comment type="caution">
    <text evidence="1">The sequence shown here is derived from an EMBL/GenBank/DDBJ whole genome shotgun (WGS) entry which is preliminary data.</text>
</comment>
<keyword evidence="2" id="KW-1185">Reference proteome</keyword>
<accession>C8PEI4</accession>
<dbReference type="GO" id="GO:0033194">
    <property type="term" value="P:response to hydroperoxide"/>
    <property type="evidence" value="ECO:0007669"/>
    <property type="project" value="TreeGrafter"/>
</dbReference>
<organism evidence="1 2">
    <name type="scientific">Campylobacter gracilis RM3268</name>
    <dbReference type="NCBI Taxonomy" id="553220"/>
    <lineage>
        <taxon>Bacteria</taxon>
        <taxon>Pseudomonadati</taxon>
        <taxon>Campylobacterota</taxon>
        <taxon>Epsilonproteobacteria</taxon>
        <taxon>Campylobacterales</taxon>
        <taxon>Campylobacteraceae</taxon>
        <taxon>Campylobacter</taxon>
    </lineage>
</organism>
<proteinExistence type="predicted"/>
<sequence>MKILFSPSEMKSELGGGSRICERNFIFAELYEKRLQMLRAYAEFTEGASEAELCKLFGLKKWDAALRENIFEKGCAKALLRYTGTAYRALGYASLSPSAQEFAERNTIIFSNLFGPVLGGDALPNYKLKQGEKFGGIDVAKFYRDSFSAALDRYLADECVVDLRAGFYEKFYEMKHEYLSFSFIKGSKVLSHYAKAWRGKVLREIAQARACSEAEVLALRLGGASVLEIKQIGLKKEIVLEIS</sequence>
<dbReference type="AlphaFoldDB" id="C8PEI4"/>
<name>C8PEI4_9BACT</name>
<dbReference type="Pfam" id="PF03883">
    <property type="entry name" value="H2O2_YaaD"/>
    <property type="match status" value="1"/>
</dbReference>
<dbReference type="OrthoDB" id="3210767at2"/>
<dbReference type="eggNOG" id="COG3022">
    <property type="taxonomic scope" value="Bacteria"/>
</dbReference>
<gene>
    <name evidence="1" type="ORF">CAMGR0001_1884</name>
</gene>
<dbReference type="EMBL" id="ACYG01000008">
    <property type="protein sequence ID" value="EEV18779.1"/>
    <property type="molecule type" value="Genomic_DNA"/>
</dbReference>
<evidence type="ECO:0000313" key="2">
    <source>
        <dbReference type="Proteomes" id="UP000005709"/>
    </source>
</evidence>
<dbReference type="GO" id="GO:0005829">
    <property type="term" value="C:cytosol"/>
    <property type="evidence" value="ECO:0007669"/>
    <property type="project" value="TreeGrafter"/>
</dbReference>
<dbReference type="STRING" id="824.CGRAC_0494"/>
<dbReference type="RefSeq" id="WP_005869410.1">
    <property type="nucleotide sequence ID" value="NZ_ACYG01000008.1"/>
</dbReference>